<evidence type="ECO:0000256" key="1">
    <source>
        <dbReference type="SAM" id="MobiDB-lite"/>
    </source>
</evidence>
<keyword evidence="3" id="KW-1185">Reference proteome</keyword>
<accession>A0ABM5PL88</accession>
<dbReference type="Proteomes" id="UP000019226">
    <property type="component" value="Chromosome"/>
</dbReference>
<evidence type="ECO:0000313" key="2">
    <source>
        <dbReference type="EMBL" id="AHI18634.1"/>
    </source>
</evidence>
<sequence>MGNWNPGDPAPSIIRPVPSGSIPLESVKESAKGVFEEWSGSKISPDESGVELWSRSTIDSIEKKTFPSSDEDEVNRAALLIGEIIVRETGSEWSSYTSKDDSTGESVDFFGVTQGGDGGLSAVGNWARMANDGRLPGPLSDLVISSFPKR</sequence>
<name>A0ABM5PL88_9CORY</name>
<evidence type="ECO:0000313" key="3">
    <source>
        <dbReference type="Proteomes" id="UP000019226"/>
    </source>
</evidence>
<dbReference type="EMBL" id="CP004350">
    <property type="protein sequence ID" value="AHI18634.1"/>
    <property type="molecule type" value="Genomic_DNA"/>
</dbReference>
<protein>
    <submittedName>
        <fullName evidence="2">Uncharacterized protein</fullName>
    </submittedName>
</protein>
<gene>
    <name evidence="2" type="ORF">CCASEI_00245</name>
</gene>
<feature type="region of interest" description="Disordered" evidence="1">
    <location>
        <begin position="1"/>
        <end position="22"/>
    </location>
</feature>
<proteinExistence type="predicted"/>
<organism evidence="2 3">
    <name type="scientific">Corynebacterium casei LMG S-19264</name>
    <dbReference type="NCBI Taxonomy" id="1285583"/>
    <lineage>
        <taxon>Bacteria</taxon>
        <taxon>Bacillati</taxon>
        <taxon>Actinomycetota</taxon>
        <taxon>Actinomycetes</taxon>
        <taxon>Mycobacteriales</taxon>
        <taxon>Corynebacteriaceae</taxon>
        <taxon>Corynebacterium</taxon>
    </lineage>
</organism>
<reference evidence="3" key="1">
    <citation type="submission" date="2013-02" db="EMBL/GenBank/DDBJ databases">
        <title>The complete genome sequence of Corynebacterium casei LMG S-19264 (=DSM 44701).</title>
        <authorList>
            <person name="Ruckert C."/>
            <person name="Albersmeier A."/>
            <person name="Kalinowski J."/>
        </authorList>
    </citation>
    <scope>NUCLEOTIDE SEQUENCE [LARGE SCALE GENOMIC DNA]</scope>
    <source>
        <strain evidence="3">LMG S-19264</strain>
    </source>
</reference>